<protein>
    <submittedName>
        <fullName evidence="2">Uncharacterized protein</fullName>
    </submittedName>
</protein>
<dbReference type="Proteomes" id="UP000799750">
    <property type="component" value="Unassembled WGS sequence"/>
</dbReference>
<accession>A0A6A6R3F2</accession>
<reference evidence="2" key="1">
    <citation type="journal article" date="2020" name="Stud. Mycol.">
        <title>101 Dothideomycetes genomes: a test case for predicting lifestyles and emergence of pathogens.</title>
        <authorList>
            <person name="Haridas S."/>
            <person name="Albert R."/>
            <person name="Binder M."/>
            <person name="Bloem J."/>
            <person name="Labutti K."/>
            <person name="Salamov A."/>
            <person name="Andreopoulos B."/>
            <person name="Baker S."/>
            <person name="Barry K."/>
            <person name="Bills G."/>
            <person name="Bluhm B."/>
            <person name="Cannon C."/>
            <person name="Castanera R."/>
            <person name="Culley D."/>
            <person name="Daum C."/>
            <person name="Ezra D."/>
            <person name="Gonzalez J."/>
            <person name="Henrissat B."/>
            <person name="Kuo A."/>
            <person name="Liang C."/>
            <person name="Lipzen A."/>
            <person name="Lutzoni F."/>
            <person name="Magnuson J."/>
            <person name="Mondo S."/>
            <person name="Nolan M."/>
            <person name="Ohm R."/>
            <person name="Pangilinan J."/>
            <person name="Park H.-J."/>
            <person name="Ramirez L."/>
            <person name="Alfaro M."/>
            <person name="Sun H."/>
            <person name="Tritt A."/>
            <person name="Yoshinaga Y."/>
            <person name="Zwiers L.-H."/>
            <person name="Turgeon B."/>
            <person name="Goodwin S."/>
            <person name="Spatafora J."/>
            <person name="Crous P."/>
            <person name="Grigoriev I."/>
        </authorList>
    </citation>
    <scope>NUCLEOTIDE SEQUENCE</scope>
    <source>
        <strain evidence="2">CBS 269.34</strain>
    </source>
</reference>
<keyword evidence="3" id="KW-1185">Reference proteome</keyword>
<evidence type="ECO:0000313" key="3">
    <source>
        <dbReference type="Proteomes" id="UP000799750"/>
    </source>
</evidence>
<feature type="region of interest" description="Disordered" evidence="1">
    <location>
        <begin position="98"/>
        <end position="140"/>
    </location>
</feature>
<dbReference type="AlphaFoldDB" id="A0A6A6R3F2"/>
<organism evidence="2 3">
    <name type="scientific">Lophium mytilinum</name>
    <dbReference type="NCBI Taxonomy" id="390894"/>
    <lineage>
        <taxon>Eukaryota</taxon>
        <taxon>Fungi</taxon>
        <taxon>Dikarya</taxon>
        <taxon>Ascomycota</taxon>
        <taxon>Pezizomycotina</taxon>
        <taxon>Dothideomycetes</taxon>
        <taxon>Pleosporomycetidae</taxon>
        <taxon>Mytilinidiales</taxon>
        <taxon>Mytilinidiaceae</taxon>
        <taxon>Lophium</taxon>
    </lineage>
</organism>
<feature type="region of interest" description="Disordered" evidence="1">
    <location>
        <begin position="1"/>
        <end position="26"/>
    </location>
</feature>
<gene>
    <name evidence="2" type="ORF">BU16DRAFT_557412</name>
</gene>
<feature type="compositionally biased region" description="Polar residues" evidence="1">
    <location>
        <begin position="14"/>
        <end position="26"/>
    </location>
</feature>
<proteinExistence type="predicted"/>
<evidence type="ECO:0000313" key="2">
    <source>
        <dbReference type="EMBL" id="KAF2499079.1"/>
    </source>
</evidence>
<name>A0A6A6R3F2_9PEZI</name>
<feature type="compositionally biased region" description="Low complexity" evidence="1">
    <location>
        <begin position="119"/>
        <end position="134"/>
    </location>
</feature>
<dbReference type="EMBL" id="MU004184">
    <property type="protein sequence ID" value="KAF2499079.1"/>
    <property type="molecule type" value="Genomic_DNA"/>
</dbReference>
<evidence type="ECO:0000256" key="1">
    <source>
        <dbReference type="SAM" id="MobiDB-lite"/>
    </source>
</evidence>
<sequence>MSSVTSEDAMMLDASSTPTQAINMPSNENLMGGLANVREKCWRSRDLGARGNYPQILGLGGRIEPSGPCRAEVSDLLANDNAASIQPASQEVCYRDASNSDFHFPQPTDQYVPCPPLQASPSTSSTPAPQVQTPGAFGGA</sequence>